<keyword evidence="4" id="KW-1185">Reference proteome</keyword>
<protein>
    <recommendedName>
        <fullName evidence="2">C2 domain-containing protein</fullName>
    </recommendedName>
</protein>
<gene>
    <name evidence="3" type="ORF">PPL_06657</name>
</gene>
<reference evidence="3 4" key="1">
    <citation type="journal article" date="2011" name="Genome Res.">
        <title>Phylogeny-wide analysis of social amoeba genomes highlights ancient origins for complex intercellular communication.</title>
        <authorList>
            <person name="Heidel A.J."/>
            <person name="Lawal H.M."/>
            <person name="Felder M."/>
            <person name="Schilde C."/>
            <person name="Helps N.R."/>
            <person name="Tunggal B."/>
            <person name="Rivero F."/>
            <person name="John U."/>
            <person name="Schleicher M."/>
            <person name="Eichinger L."/>
            <person name="Platzer M."/>
            <person name="Noegel A.A."/>
            <person name="Schaap P."/>
            <person name="Gloeckner G."/>
        </authorList>
    </citation>
    <scope>NUCLEOTIDE SEQUENCE [LARGE SCALE GENOMIC DNA]</scope>
    <source>
        <strain evidence="4">ATCC 26659 / Pp 5 / PN500</strain>
    </source>
</reference>
<accession>D3BFC4</accession>
<proteinExistence type="predicted"/>
<evidence type="ECO:0000259" key="2">
    <source>
        <dbReference type="Pfam" id="PF00168"/>
    </source>
</evidence>
<sequence>MNLAIESTLIIYYFISLHFSSVQLSSVSKCKPKVEWSSTLLEHPAQLFFSLKSLKGLKTNEESIKIYCLASLEKQTIQTTTLTINKNTDHIEWNEGYTFDVISPSSELLLSIWQTSVNNNSNSNNNSNNGNENDNTDDPMSIDRNSLPRSNFIFNYQHSGKLVGRLSIPFSMFQTQFIDQWFPLTVGQTNCSLHLKLSFTNSNNDWKRWIWTRQSGAKDRHWPAVRNESGEEREMFGFECGSTYFYREEAAEEVLPSVHRRSEVLVPDTGQSVYGSRLYRGWRTLLSHQRA</sequence>
<feature type="region of interest" description="Disordered" evidence="1">
    <location>
        <begin position="120"/>
        <end position="142"/>
    </location>
</feature>
<evidence type="ECO:0000313" key="3">
    <source>
        <dbReference type="EMBL" id="EFA79838.1"/>
    </source>
</evidence>
<organism evidence="3 4">
    <name type="scientific">Heterostelium pallidum (strain ATCC 26659 / Pp 5 / PN500)</name>
    <name type="common">Cellular slime mold</name>
    <name type="synonym">Polysphondylium pallidum</name>
    <dbReference type="NCBI Taxonomy" id="670386"/>
    <lineage>
        <taxon>Eukaryota</taxon>
        <taxon>Amoebozoa</taxon>
        <taxon>Evosea</taxon>
        <taxon>Eumycetozoa</taxon>
        <taxon>Dictyostelia</taxon>
        <taxon>Acytosteliales</taxon>
        <taxon>Acytosteliaceae</taxon>
        <taxon>Heterostelium</taxon>
    </lineage>
</organism>
<evidence type="ECO:0000313" key="4">
    <source>
        <dbReference type="Proteomes" id="UP000001396"/>
    </source>
</evidence>
<evidence type="ECO:0000256" key="1">
    <source>
        <dbReference type="SAM" id="MobiDB-lite"/>
    </source>
</evidence>
<dbReference type="Gene3D" id="2.60.40.150">
    <property type="entry name" value="C2 domain"/>
    <property type="match status" value="1"/>
</dbReference>
<feature type="compositionally biased region" description="Low complexity" evidence="1">
    <location>
        <begin position="120"/>
        <end position="133"/>
    </location>
</feature>
<dbReference type="Proteomes" id="UP000001396">
    <property type="component" value="Unassembled WGS sequence"/>
</dbReference>
<dbReference type="AlphaFoldDB" id="D3BFC4"/>
<dbReference type="InterPro" id="IPR035892">
    <property type="entry name" value="C2_domain_sf"/>
</dbReference>
<dbReference type="STRING" id="670386.D3BFC4"/>
<dbReference type="RefSeq" id="XP_020431959.1">
    <property type="nucleotide sequence ID" value="XM_020577511.1"/>
</dbReference>
<comment type="caution">
    <text evidence="3">The sequence shown here is derived from an EMBL/GenBank/DDBJ whole genome shotgun (WGS) entry which is preliminary data.</text>
</comment>
<dbReference type="GeneID" id="31362139"/>
<dbReference type="InParanoid" id="D3BFC4"/>
<dbReference type="SUPFAM" id="SSF49562">
    <property type="entry name" value="C2 domain (Calcium/lipid-binding domain, CaLB)"/>
    <property type="match status" value="1"/>
</dbReference>
<dbReference type="EMBL" id="ADBJ01000031">
    <property type="protein sequence ID" value="EFA79838.1"/>
    <property type="molecule type" value="Genomic_DNA"/>
</dbReference>
<feature type="domain" description="C2" evidence="2">
    <location>
        <begin position="47"/>
        <end position="117"/>
    </location>
</feature>
<dbReference type="InterPro" id="IPR000008">
    <property type="entry name" value="C2_dom"/>
</dbReference>
<name>D3BFC4_HETP5</name>
<dbReference type="Pfam" id="PF00168">
    <property type="entry name" value="C2"/>
    <property type="match status" value="1"/>
</dbReference>